<sequence length="265" mass="29092">MTHALEIDRVSLGYPQGGAVKIVLHDFDLAVRSGELVSLLGASGVGKSSLLRVLAGLKQALSGQVRLFGEPFSRPHPRVGLVFQSAALLPWLNVRDNLAFGLDFKRQPLLGEAERNRRVNDALEEVGLAHAAQKYPSELSGGMAQRAALARAVARQPQVLLLDEPFSALDAVIREQMQTMLREIVRRHNTAAVMVTHDIDEALLVSDRIVLVGAGGRKAGEWQPETPFPRHGRLHDLSRLRGEIMQSLYHAQQDTQQAATVEFVI</sequence>
<keyword evidence="2" id="KW-0813">Transport</keyword>
<dbReference type="PROSITE" id="PS00211">
    <property type="entry name" value="ABC_TRANSPORTER_1"/>
    <property type="match status" value="1"/>
</dbReference>
<comment type="caution">
    <text evidence="7">The sequence shown here is derived from an EMBL/GenBank/DDBJ whole genome shotgun (WGS) entry which is preliminary data.</text>
</comment>
<dbReference type="RefSeq" id="WP_200522489.1">
    <property type="nucleotide sequence ID" value="NZ_JAEHNZ010000002.1"/>
</dbReference>
<dbReference type="PANTHER" id="PTHR42788:SF19">
    <property type="entry name" value="ALIPHATIC SULFONATES IMPORT ATP-BINDING PROTEIN SSUB 2"/>
    <property type="match status" value="1"/>
</dbReference>
<dbReference type="PROSITE" id="PS50893">
    <property type="entry name" value="ABC_TRANSPORTER_2"/>
    <property type="match status" value="1"/>
</dbReference>
<keyword evidence="8" id="KW-1185">Reference proteome</keyword>
<dbReference type="PANTHER" id="PTHR42788">
    <property type="entry name" value="TAURINE IMPORT ATP-BINDING PROTEIN-RELATED"/>
    <property type="match status" value="1"/>
</dbReference>
<keyword evidence="3" id="KW-1003">Cell membrane</keyword>
<protein>
    <submittedName>
        <fullName evidence="7">ATP-binding cassette domain-containing protein</fullName>
    </submittedName>
</protein>
<dbReference type="InterPro" id="IPR003593">
    <property type="entry name" value="AAA+_ATPase"/>
</dbReference>
<dbReference type="EMBL" id="JAEHNZ010000002">
    <property type="protein sequence ID" value="MBK0396398.1"/>
    <property type="molecule type" value="Genomic_DNA"/>
</dbReference>
<dbReference type="SMART" id="SM00382">
    <property type="entry name" value="AAA"/>
    <property type="match status" value="1"/>
</dbReference>
<evidence type="ECO:0000256" key="3">
    <source>
        <dbReference type="ARBA" id="ARBA00022475"/>
    </source>
</evidence>
<name>A0ABS1BT34_9NEIS</name>
<reference evidence="7 8" key="1">
    <citation type="journal article" date="2021" name="Pathogens">
        <title>Isolation and Characterization of Kingella bonacorsii sp. nov., A Novel Kingella Species Detected in a Stable Periodontitis Subject.</title>
        <authorList>
            <person name="Antezack A."/>
            <person name="Boxberger M."/>
            <person name="Rolland C."/>
            <person name="Monnet-Corti V."/>
            <person name="La Scola B."/>
        </authorList>
    </citation>
    <scope>NUCLEOTIDE SEQUENCE [LARGE SCALE GENOMIC DNA]</scope>
    <source>
        <strain evidence="7 8">Marseille-Q4569</strain>
    </source>
</reference>
<dbReference type="GO" id="GO:0005524">
    <property type="term" value="F:ATP binding"/>
    <property type="evidence" value="ECO:0007669"/>
    <property type="project" value="UniProtKB-KW"/>
</dbReference>
<evidence type="ECO:0000313" key="8">
    <source>
        <dbReference type="Proteomes" id="UP000614058"/>
    </source>
</evidence>
<evidence type="ECO:0000256" key="1">
    <source>
        <dbReference type="ARBA" id="ARBA00005417"/>
    </source>
</evidence>
<evidence type="ECO:0000256" key="4">
    <source>
        <dbReference type="ARBA" id="ARBA00022741"/>
    </source>
</evidence>
<dbReference type="InterPro" id="IPR027417">
    <property type="entry name" value="P-loop_NTPase"/>
</dbReference>
<dbReference type="InterPro" id="IPR050166">
    <property type="entry name" value="ABC_transporter_ATP-bind"/>
</dbReference>
<proteinExistence type="inferred from homology"/>
<dbReference type="Pfam" id="PF00005">
    <property type="entry name" value="ABC_tran"/>
    <property type="match status" value="1"/>
</dbReference>
<gene>
    <name evidence="7" type="ORF">JDW22_07375</name>
</gene>
<accession>A0ABS1BT34</accession>
<evidence type="ECO:0000256" key="2">
    <source>
        <dbReference type="ARBA" id="ARBA00022448"/>
    </source>
</evidence>
<dbReference type="InterPro" id="IPR003439">
    <property type="entry name" value="ABC_transporter-like_ATP-bd"/>
</dbReference>
<feature type="domain" description="ABC transporter" evidence="6">
    <location>
        <begin position="5"/>
        <end position="239"/>
    </location>
</feature>
<keyword evidence="4" id="KW-0547">Nucleotide-binding</keyword>
<evidence type="ECO:0000313" key="7">
    <source>
        <dbReference type="EMBL" id="MBK0396398.1"/>
    </source>
</evidence>
<dbReference type="Gene3D" id="3.40.50.300">
    <property type="entry name" value="P-loop containing nucleotide triphosphate hydrolases"/>
    <property type="match status" value="1"/>
</dbReference>
<keyword evidence="5 7" id="KW-0067">ATP-binding</keyword>
<keyword evidence="3" id="KW-0472">Membrane</keyword>
<organism evidence="7 8">
    <name type="scientific">Kingella bonacorsii</name>
    <dbReference type="NCBI Taxonomy" id="2796361"/>
    <lineage>
        <taxon>Bacteria</taxon>
        <taxon>Pseudomonadati</taxon>
        <taxon>Pseudomonadota</taxon>
        <taxon>Betaproteobacteria</taxon>
        <taxon>Neisseriales</taxon>
        <taxon>Neisseriaceae</taxon>
        <taxon>Kingella</taxon>
    </lineage>
</organism>
<dbReference type="Proteomes" id="UP000614058">
    <property type="component" value="Unassembled WGS sequence"/>
</dbReference>
<evidence type="ECO:0000256" key="5">
    <source>
        <dbReference type="ARBA" id="ARBA00022840"/>
    </source>
</evidence>
<dbReference type="InterPro" id="IPR017871">
    <property type="entry name" value="ABC_transporter-like_CS"/>
</dbReference>
<evidence type="ECO:0000259" key="6">
    <source>
        <dbReference type="PROSITE" id="PS50893"/>
    </source>
</evidence>
<dbReference type="SUPFAM" id="SSF52540">
    <property type="entry name" value="P-loop containing nucleoside triphosphate hydrolases"/>
    <property type="match status" value="1"/>
</dbReference>
<comment type="similarity">
    <text evidence="1">Belongs to the ABC transporter superfamily.</text>
</comment>